<dbReference type="Proteomes" id="UP000053573">
    <property type="component" value="Unassembled WGS sequence"/>
</dbReference>
<accession>A0A0H1B775</accession>
<proteinExistence type="predicted"/>
<reference evidence="2" key="1">
    <citation type="journal article" date="2015" name="PLoS Genet.">
        <title>The dynamic genome and transcriptome of the human fungal pathogen Blastomyces and close relative Emmonsia.</title>
        <authorList>
            <person name="Munoz J.F."/>
            <person name="Gauthier G.M."/>
            <person name="Desjardins C.A."/>
            <person name="Gallo J.E."/>
            <person name="Holder J."/>
            <person name="Sullivan T.D."/>
            <person name="Marty A.J."/>
            <person name="Carmen J.C."/>
            <person name="Chen Z."/>
            <person name="Ding L."/>
            <person name="Gujja S."/>
            <person name="Magrini V."/>
            <person name="Misas E."/>
            <person name="Mitreva M."/>
            <person name="Priest M."/>
            <person name="Saif S."/>
            <person name="Whiston E.A."/>
            <person name="Young S."/>
            <person name="Zeng Q."/>
            <person name="Goldman W.E."/>
            <person name="Mardis E.R."/>
            <person name="Taylor J.W."/>
            <person name="McEwen J.G."/>
            <person name="Clay O.K."/>
            <person name="Klein B.S."/>
            <person name="Cuomo C.A."/>
        </authorList>
    </citation>
    <scope>NUCLEOTIDE SEQUENCE [LARGE SCALE GENOMIC DNA]</scope>
    <source>
        <strain evidence="2">UAMH 139</strain>
    </source>
</reference>
<dbReference type="EMBL" id="LDEV01002861">
    <property type="protein sequence ID" value="KLJ07260.1"/>
    <property type="molecule type" value="Genomic_DNA"/>
</dbReference>
<name>A0A0H1B775_9EURO</name>
<comment type="caution">
    <text evidence="1">The sequence shown here is derived from an EMBL/GenBank/DDBJ whole genome shotgun (WGS) entry which is preliminary data.</text>
</comment>
<keyword evidence="2" id="KW-1185">Reference proteome</keyword>
<evidence type="ECO:0000313" key="1">
    <source>
        <dbReference type="EMBL" id="KLJ07260.1"/>
    </source>
</evidence>
<feature type="non-terminal residue" evidence="1">
    <location>
        <position position="1"/>
    </location>
</feature>
<protein>
    <submittedName>
        <fullName evidence="1">Uncharacterized protein</fullName>
    </submittedName>
</protein>
<sequence length="107" mass="12041">NNNHREGEEGGGLHRRLRGCTSSIHCRVEYCTYIHYYYTACTEYDYSGIEETGEQNGASLQVSSSQGCRLQPGLPTSQGRRYALDSRDTRCAPVEPWAATEKFHFTG</sequence>
<evidence type="ECO:0000313" key="2">
    <source>
        <dbReference type="Proteomes" id="UP000053573"/>
    </source>
</evidence>
<organism evidence="1 2">
    <name type="scientific">Blastomyces silverae</name>
    <dbReference type="NCBI Taxonomy" id="2060906"/>
    <lineage>
        <taxon>Eukaryota</taxon>
        <taxon>Fungi</taxon>
        <taxon>Dikarya</taxon>
        <taxon>Ascomycota</taxon>
        <taxon>Pezizomycotina</taxon>
        <taxon>Eurotiomycetes</taxon>
        <taxon>Eurotiomycetidae</taxon>
        <taxon>Onygenales</taxon>
        <taxon>Ajellomycetaceae</taxon>
        <taxon>Blastomyces</taxon>
    </lineage>
</organism>
<gene>
    <name evidence="1" type="ORF">EMPG_17240</name>
</gene>
<dbReference type="AlphaFoldDB" id="A0A0H1B775"/>